<evidence type="ECO:0000259" key="2">
    <source>
        <dbReference type="Pfam" id="PF18040"/>
    </source>
</evidence>
<dbReference type="CAZy" id="GH86">
    <property type="family name" value="Glycoside Hydrolase Family 86"/>
</dbReference>
<dbReference type="STRING" id="583355.Caka_0995"/>
<dbReference type="SUPFAM" id="SSF51445">
    <property type="entry name" value="(Trans)glycosidases"/>
    <property type="match status" value="1"/>
</dbReference>
<gene>
    <name evidence="4" type="ordered locus">Caka_0995</name>
</gene>
<proteinExistence type="predicted"/>
<dbReference type="eggNOG" id="COG2273">
    <property type="taxonomic scope" value="Bacteria"/>
</dbReference>
<feature type="domain" description="Beta-porphyranase A C-terminal" evidence="2">
    <location>
        <begin position="560"/>
        <end position="653"/>
    </location>
</feature>
<keyword evidence="4" id="KW-0378">Hydrolase</keyword>
<dbReference type="InterPro" id="IPR017853">
    <property type="entry name" value="GH"/>
</dbReference>
<name>D5ER24_CORAD</name>
<evidence type="ECO:0000313" key="4">
    <source>
        <dbReference type="EMBL" id="ADE54017.1"/>
    </source>
</evidence>
<dbReference type="KEGG" id="caa:Caka_0995"/>
<accession>D5ER24</accession>
<dbReference type="eggNOG" id="COG5492">
    <property type="taxonomic scope" value="Bacteria"/>
</dbReference>
<dbReference type="Gene3D" id="2.60.120.1200">
    <property type="match status" value="1"/>
</dbReference>
<feature type="chain" id="PRO_5003070937" evidence="1">
    <location>
        <begin position="24"/>
        <end position="803"/>
    </location>
</feature>
<reference evidence="4 5" key="1">
    <citation type="journal article" date="2010" name="Stand. Genomic Sci.">
        <title>Complete genome sequence of Coraliomargarita akajimensis type strain (04OKA010-24).</title>
        <authorList>
            <person name="Mavromatis K."/>
            <person name="Abt B."/>
            <person name="Brambilla E."/>
            <person name="Lapidus A."/>
            <person name="Copeland A."/>
            <person name="Deshpande S."/>
            <person name="Nolan M."/>
            <person name="Lucas S."/>
            <person name="Tice H."/>
            <person name="Cheng J.F."/>
            <person name="Han C."/>
            <person name="Detter J.C."/>
            <person name="Woyke T."/>
            <person name="Goodwin L."/>
            <person name="Pitluck S."/>
            <person name="Held B."/>
            <person name="Brettin T."/>
            <person name="Tapia R."/>
            <person name="Ivanova N."/>
            <person name="Mikhailova N."/>
            <person name="Pati A."/>
            <person name="Liolios K."/>
            <person name="Chen A."/>
            <person name="Palaniappan K."/>
            <person name="Land M."/>
            <person name="Hauser L."/>
            <person name="Chang Y.J."/>
            <person name="Jeffries C.D."/>
            <person name="Rohde M."/>
            <person name="Goker M."/>
            <person name="Bristow J."/>
            <person name="Eisen J.A."/>
            <person name="Markowitz V."/>
            <person name="Hugenholtz P."/>
            <person name="Klenk H.P."/>
            <person name="Kyrpides N.C."/>
        </authorList>
    </citation>
    <scope>NUCLEOTIDE SEQUENCE [LARGE SCALE GENOMIC DNA]</scope>
    <source>
        <strain evidence="5">DSM 45221 / IAM 15411 / JCM 23193 / KCTC 12865</strain>
    </source>
</reference>
<keyword evidence="1" id="KW-0732">Signal</keyword>
<dbReference type="AlphaFoldDB" id="D5ER24"/>
<organism evidence="4 5">
    <name type="scientific">Coraliomargarita akajimensis (strain DSM 45221 / IAM 15411 / JCM 23193 / KCTC 12865 / 04OKA010-24)</name>
    <dbReference type="NCBI Taxonomy" id="583355"/>
    <lineage>
        <taxon>Bacteria</taxon>
        <taxon>Pseudomonadati</taxon>
        <taxon>Verrucomicrobiota</taxon>
        <taxon>Opitutia</taxon>
        <taxon>Puniceicoccales</taxon>
        <taxon>Coraliomargaritaceae</taxon>
        <taxon>Coraliomargarita</taxon>
    </lineage>
</organism>
<dbReference type="InterPro" id="IPR008999">
    <property type="entry name" value="Actin-crosslinking"/>
</dbReference>
<dbReference type="EC" id="3.2.1.81" evidence="4"/>
<feature type="signal peptide" evidence="1">
    <location>
        <begin position="1"/>
        <end position="23"/>
    </location>
</feature>
<dbReference type="Gene3D" id="2.80.10.50">
    <property type="match status" value="1"/>
</dbReference>
<dbReference type="Pfam" id="PF18206">
    <property type="entry name" value="Porphyrn_cat_1"/>
    <property type="match status" value="1"/>
</dbReference>
<feature type="domain" description="Porphyranase beta-sandwich" evidence="3">
    <location>
        <begin position="446"/>
        <end position="550"/>
    </location>
</feature>
<keyword evidence="5" id="KW-1185">Reference proteome</keyword>
<dbReference type="RefSeq" id="WP_013042739.1">
    <property type="nucleotide sequence ID" value="NC_014008.1"/>
</dbReference>
<evidence type="ECO:0000259" key="3">
    <source>
        <dbReference type="Pfam" id="PF18206"/>
    </source>
</evidence>
<dbReference type="InterPro" id="IPR041224">
    <property type="entry name" value="BPA_C"/>
</dbReference>
<dbReference type="Proteomes" id="UP000000925">
    <property type="component" value="Chromosome"/>
</dbReference>
<dbReference type="EMBL" id="CP001998">
    <property type="protein sequence ID" value="ADE54017.1"/>
    <property type="molecule type" value="Genomic_DNA"/>
</dbReference>
<dbReference type="CDD" id="cd21510">
    <property type="entry name" value="agarase_cat"/>
    <property type="match status" value="1"/>
</dbReference>
<dbReference type="SUPFAM" id="SSF50405">
    <property type="entry name" value="Actin-crosslinking proteins"/>
    <property type="match status" value="1"/>
</dbReference>
<dbReference type="OrthoDB" id="974840at2"/>
<dbReference type="Pfam" id="PF18040">
    <property type="entry name" value="BPA_C"/>
    <property type="match status" value="1"/>
</dbReference>
<dbReference type="HOGENOM" id="CLU_019012_0_0_0"/>
<protein>
    <submittedName>
        <fullName evidence="4">Beta-agarase</fullName>
        <ecNumber evidence="4">3.2.1.81</ecNumber>
    </submittedName>
</protein>
<dbReference type="GO" id="GO:0033916">
    <property type="term" value="F:beta-agarase activity"/>
    <property type="evidence" value="ECO:0007669"/>
    <property type="project" value="UniProtKB-EC"/>
</dbReference>
<sequence length="803" mass="89590">MNKVIAYLNMVLCIIASLALGNAAEIEVNLNFRHEVGGVDSFDRSKFITIHSDPGDNEWNHGSGSAVNFTDDLIGDFIDGYDVYFGRATGAITYWLTNEIEEDPTRPGFSSLSNVQHWGNYARNNYEANTAIHQYEAKWGRSIVAGHLFPFYPGGSNFPGDPTSSRRCGPAHAKWDFSTADTALEPWGTATGEYMARYLKYFHGGPGETGMPRPGYFTIVNEPLYWLSGLHDEPPAKVFEFFNTCAAEVRKEVPDIKIAGYTTAHPNFEVDNFQRWEERWKSFIDVSGDSMDLWCIHLYDNAGQQGKQTYRRGGNVEATFDMIEQYSQMRLGEQKSFLISEYGATAYDYEDQLWSPWKDWLGLKSLSALMMTFMDRPHLIETSIPFILIKAEWAGSPPHGRRLMRQAWEGEGETGDHWVYSELIKFYQLWSDVKGTRVDSYSTEADIQTDAYVDQNKVYVILNNLEFTDLPVNLQLVDRYGNQPQSIRLKHLYLNDTGTAPVLDDLIISSTNGLVLGSEGTMVLEYTFASPVLIDQSSIETKYYASDYLKEITSSTPLVFDINGVSHGSYGEAVLRISMGRNHGKSLKPTVLFNGSPLVVPVDWKGDMQSQKDRFFGMLEVPVPNELLQNNNTVSIEFPDDGGHVSSVTMQVFEFSAALEHADTSLIGQTIALKAKANNKYVCADNVDPVNRTLWANRTAVGGWEKFVVVDAGGGLIALKANANGKYVSSDPGLNWSLAANRTAISGLEKFTWILNSDGTVSLKANGNGQYICADRKLNSSAPPLEANRTSIGTWEKFTVEIE</sequence>
<evidence type="ECO:0000313" key="5">
    <source>
        <dbReference type="Proteomes" id="UP000000925"/>
    </source>
</evidence>
<evidence type="ECO:0000256" key="1">
    <source>
        <dbReference type="SAM" id="SignalP"/>
    </source>
</evidence>
<keyword evidence="4" id="KW-0326">Glycosidase</keyword>
<dbReference type="InterPro" id="IPR040527">
    <property type="entry name" value="Beta-sand_Porphyrn"/>
</dbReference>
<dbReference type="Gene3D" id="3.20.20.80">
    <property type="entry name" value="Glycosidases"/>
    <property type="match status" value="1"/>
</dbReference>
<dbReference type="CDD" id="cd23342">
    <property type="entry name" value="beta-trefoil_FSCN_ZgPorA-like"/>
    <property type="match status" value="1"/>
</dbReference>